<dbReference type="Pfam" id="PF00248">
    <property type="entry name" value="Aldo_ket_red"/>
    <property type="match status" value="1"/>
</dbReference>
<evidence type="ECO:0000256" key="6">
    <source>
        <dbReference type="ARBA" id="ARBA00081322"/>
    </source>
</evidence>
<dbReference type="PANTHER" id="PTHR43827">
    <property type="entry name" value="2,5-DIKETO-D-GLUCONIC ACID REDUCTASE"/>
    <property type="match status" value="1"/>
</dbReference>
<keyword evidence="1" id="KW-0560">Oxidoreductase</keyword>
<dbReference type="InterPro" id="IPR018170">
    <property type="entry name" value="Aldo/ket_reductase_CS"/>
</dbReference>
<reference evidence="12" key="1">
    <citation type="submission" date="2016-05" db="EMBL/GenBank/DDBJ databases">
        <title>Comparative genomics of biotechnologically important yeasts.</title>
        <authorList>
            <consortium name="DOE Joint Genome Institute"/>
            <person name="Riley R."/>
            <person name="Haridas S."/>
            <person name="Wolfe K.H."/>
            <person name="Lopes M.R."/>
            <person name="Hittinger C.T."/>
            <person name="Goker M."/>
            <person name="Salamov A."/>
            <person name="Wisecaver J."/>
            <person name="Long T.M."/>
            <person name="Aerts A.L."/>
            <person name="Barry K."/>
            <person name="Choi C."/>
            <person name="Clum A."/>
            <person name="Coughlan A.Y."/>
            <person name="Deshpande S."/>
            <person name="Douglass A.P."/>
            <person name="Hanson S.J."/>
            <person name="Klenk H.-P."/>
            <person name="Labutti K."/>
            <person name="Lapidus A."/>
            <person name="Lindquist E."/>
            <person name="Lipzen A."/>
            <person name="Meier-Kolthoff J.P."/>
            <person name="Ohm R.A."/>
            <person name="Otillar R.P."/>
            <person name="Pangilinan J."/>
            <person name="Peng Y."/>
            <person name="Rokas A."/>
            <person name="Rosa C.A."/>
            <person name="Scheuner C."/>
            <person name="Sibirny A.A."/>
            <person name="Slot J.C."/>
            <person name="Stielow J.B."/>
            <person name="Sun H."/>
            <person name="Kurtzman C.P."/>
            <person name="Blackwell M."/>
            <person name="Grigoriev I.V."/>
            <person name="Jeffries T.W."/>
        </authorList>
    </citation>
    <scope>NUCLEOTIDE SEQUENCE [LARGE SCALE GENOMIC DNA]</scope>
    <source>
        <strain evidence="12">NRRL Y-12698</strain>
    </source>
</reference>
<dbReference type="Gene3D" id="3.20.20.100">
    <property type="entry name" value="NADP-dependent oxidoreductase domain"/>
    <property type="match status" value="1"/>
</dbReference>
<dbReference type="GeneID" id="30146155"/>
<evidence type="ECO:0000256" key="5">
    <source>
        <dbReference type="ARBA" id="ARBA00079693"/>
    </source>
</evidence>
<feature type="active site" description="Proton donor" evidence="7">
    <location>
        <position position="54"/>
    </location>
</feature>
<dbReference type="InterPro" id="IPR020471">
    <property type="entry name" value="AKR"/>
</dbReference>
<evidence type="ECO:0000313" key="12">
    <source>
        <dbReference type="Proteomes" id="UP000094336"/>
    </source>
</evidence>
<dbReference type="GO" id="GO:0019568">
    <property type="term" value="P:arabinose catabolic process"/>
    <property type="evidence" value="ECO:0007669"/>
    <property type="project" value="EnsemblFungi"/>
</dbReference>
<name>A0A1E3QTY7_9ASCO</name>
<dbReference type="Proteomes" id="UP000094336">
    <property type="component" value="Unassembled WGS sequence"/>
</dbReference>
<feature type="binding site" evidence="8">
    <location>
        <position position="120"/>
    </location>
    <ligand>
        <name>substrate</name>
    </ligand>
</feature>
<dbReference type="GO" id="GO:0042180">
    <property type="term" value="P:ketone metabolic process"/>
    <property type="evidence" value="ECO:0007669"/>
    <property type="project" value="UniProtKB-ARBA"/>
</dbReference>
<comment type="catalytic activity">
    <reaction evidence="3">
        <text>isatin + NADPH + H(+) = 3-hydroxyindolin-2-one + NADP(+)</text>
        <dbReference type="Rhea" id="RHEA:68608"/>
        <dbReference type="ChEBI" id="CHEBI:15378"/>
        <dbReference type="ChEBI" id="CHEBI:27539"/>
        <dbReference type="ChEBI" id="CHEBI:28536"/>
        <dbReference type="ChEBI" id="CHEBI:57783"/>
        <dbReference type="ChEBI" id="CHEBI:58349"/>
    </reaction>
</comment>
<evidence type="ECO:0000259" key="10">
    <source>
        <dbReference type="Pfam" id="PF00248"/>
    </source>
</evidence>
<dbReference type="GO" id="GO:0047011">
    <property type="term" value="F:2-dehydropantolactone reductase (A-specific) activity"/>
    <property type="evidence" value="ECO:0007669"/>
    <property type="project" value="UniProtKB-ARBA"/>
</dbReference>
<evidence type="ECO:0000256" key="8">
    <source>
        <dbReference type="PIRSR" id="PIRSR000097-2"/>
    </source>
</evidence>
<evidence type="ECO:0000313" key="11">
    <source>
        <dbReference type="EMBL" id="ODQ81151.1"/>
    </source>
</evidence>
<dbReference type="PROSITE" id="PS00062">
    <property type="entry name" value="ALDOKETO_REDUCTASE_2"/>
    <property type="match status" value="1"/>
</dbReference>
<dbReference type="EMBL" id="KV454428">
    <property type="protein sequence ID" value="ODQ81151.1"/>
    <property type="molecule type" value="Genomic_DNA"/>
</dbReference>
<keyword evidence="12" id="KW-1185">Reference proteome</keyword>
<dbReference type="EC" id="1.1.1.358" evidence="4"/>
<dbReference type="RefSeq" id="XP_018986479.1">
    <property type="nucleotide sequence ID" value="XM_019128302.1"/>
</dbReference>
<evidence type="ECO:0000256" key="9">
    <source>
        <dbReference type="PIRSR" id="PIRSR000097-3"/>
    </source>
</evidence>
<dbReference type="AlphaFoldDB" id="A0A1E3QTY7"/>
<organism evidence="11 12">
    <name type="scientific">Babjeviella inositovora NRRL Y-12698</name>
    <dbReference type="NCBI Taxonomy" id="984486"/>
    <lineage>
        <taxon>Eukaryota</taxon>
        <taxon>Fungi</taxon>
        <taxon>Dikarya</taxon>
        <taxon>Ascomycota</taxon>
        <taxon>Saccharomycotina</taxon>
        <taxon>Pichiomycetes</taxon>
        <taxon>Serinales incertae sedis</taxon>
        <taxon>Babjeviella</taxon>
    </lineage>
</organism>
<accession>A0A1E3QTY7</accession>
<evidence type="ECO:0000256" key="4">
    <source>
        <dbReference type="ARBA" id="ARBA00066965"/>
    </source>
</evidence>
<dbReference type="FunFam" id="3.20.20.100:FF:000002">
    <property type="entry name" value="2,5-diketo-D-gluconic acid reductase A"/>
    <property type="match status" value="1"/>
</dbReference>
<dbReference type="InterPro" id="IPR023210">
    <property type="entry name" value="NADP_OxRdtase_dom"/>
</dbReference>
<feature type="site" description="Lowers pKa of active site Tyr" evidence="9">
    <location>
        <position position="84"/>
    </location>
</feature>
<dbReference type="PANTHER" id="PTHR43827:SF13">
    <property type="entry name" value="ALDO_KETO REDUCTASE FAMILY PROTEIN"/>
    <property type="match status" value="1"/>
</dbReference>
<evidence type="ECO:0000256" key="2">
    <source>
        <dbReference type="ARBA" id="ARBA00050878"/>
    </source>
</evidence>
<dbReference type="InterPro" id="IPR036812">
    <property type="entry name" value="NAD(P)_OxRdtase_dom_sf"/>
</dbReference>
<protein>
    <recommendedName>
        <fullName evidence="5">2-dehydropantolactone reductase</fullName>
        <ecNumber evidence="4">1.1.1.358</ecNumber>
    </recommendedName>
    <alternativeName>
        <fullName evidence="5">2-dehydropantolactone reductase</fullName>
    </alternativeName>
    <alternativeName>
        <fullName evidence="6">Ketopantoyl-lactone reductase</fullName>
    </alternativeName>
</protein>
<evidence type="ECO:0000256" key="3">
    <source>
        <dbReference type="ARBA" id="ARBA00051098"/>
    </source>
</evidence>
<dbReference type="GO" id="GO:0042843">
    <property type="term" value="P:D-xylose catabolic process"/>
    <property type="evidence" value="ECO:0007669"/>
    <property type="project" value="EnsemblFungi"/>
</dbReference>
<dbReference type="GO" id="GO:0004032">
    <property type="term" value="F:aldose reductase (NADPH) activity"/>
    <property type="evidence" value="ECO:0007669"/>
    <property type="project" value="EnsemblFungi"/>
</dbReference>
<dbReference type="PIRSF" id="PIRSF000097">
    <property type="entry name" value="AKR"/>
    <property type="match status" value="1"/>
</dbReference>
<evidence type="ECO:0000256" key="1">
    <source>
        <dbReference type="ARBA" id="ARBA00023002"/>
    </source>
</evidence>
<dbReference type="STRING" id="984486.A0A1E3QTY7"/>
<dbReference type="CDD" id="cd19071">
    <property type="entry name" value="AKR_AKR1-5-like"/>
    <property type="match status" value="1"/>
</dbReference>
<proteinExistence type="predicted"/>
<feature type="domain" description="NADP-dependent oxidoreductase" evidence="10">
    <location>
        <begin position="24"/>
        <end position="271"/>
    </location>
</feature>
<dbReference type="OrthoDB" id="416253at2759"/>
<sequence length="287" mass="32410">MTSYQVTREIVLSNGALLPTVGLGTYYLPPKKTAETVTQALTKGYRHIDTAVLYNNEEEVAQGIADWIGLDPQNLRLDVFYTTKLWDMDGGYTAVRREIARCVRKMTAYGLEYIDLLLIHSPLCGSRKRLECWRAMQEAVDAGTVKSIGVSNYGVHHIQELLAWPKLTHKPVVNQIEISPWCMRQELADWCRQQGIVVEAYAPLTHGYKTEDSALKAIAEKHSVSTAQVLIRWSLQHGYVPLPKTQTIGRLSGNVDVYRFELSDEELATIDHPEAHEPTDWECTEAP</sequence>
<dbReference type="PRINTS" id="PR00069">
    <property type="entry name" value="ALDKETRDTASE"/>
</dbReference>
<gene>
    <name evidence="11" type="ORF">BABINDRAFT_160550</name>
</gene>
<evidence type="ECO:0000256" key="7">
    <source>
        <dbReference type="PIRSR" id="PIRSR000097-1"/>
    </source>
</evidence>
<dbReference type="GO" id="GO:0034599">
    <property type="term" value="P:cellular response to oxidative stress"/>
    <property type="evidence" value="ECO:0007669"/>
    <property type="project" value="EnsemblFungi"/>
</dbReference>
<comment type="catalytic activity">
    <reaction evidence="2">
        <text>(R)-pantolactone + NADP(+) = 2-dehydropantolactone + NADPH + H(+)</text>
        <dbReference type="Rhea" id="RHEA:18981"/>
        <dbReference type="ChEBI" id="CHEBI:15378"/>
        <dbReference type="ChEBI" id="CHEBI:16719"/>
        <dbReference type="ChEBI" id="CHEBI:18395"/>
        <dbReference type="ChEBI" id="CHEBI:57783"/>
        <dbReference type="ChEBI" id="CHEBI:58349"/>
        <dbReference type="EC" id="1.1.1.358"/>
    </reaction>
</comment>
<dbReference type="SUPFAM" id="SSF51430">
    <property type="entry name" value="NAD(P)-linked oxidoreductase"/>
    <property type="match status" value="1"/>
</dbReference>